<feature type="chain" id="PRO_5013401522" description="Extracellular membrane protein CFEM domain-containing protein" evidence="1">
    <location>
        <begin position="21"/>
        <end position="118"/>
    </location>
</feature>
<gene>
    <name evidence="2" type="ORF">CDD81_1412</name>
</gene>
<reference evidence="2 3" key="1">
    <citation type="submission" date="2017-06" db="EMBL/GenBank/DDBJ databases">
        <title>Ant-infecting Ophiocordyceps genomes reveal a high diversity of potential behavioral manipulation genes and a possible major role for enterotoxins.</title>
        <authorList>
            <person name="De Bekker C."/>
            <person name="Evans H.C."/>
            <person name="Brachmann A."/>
            <person name="Hughes D.P."/>
        </authorList>
    </citation>
    <scope>NUCLEOTIDE SEQUENCE [LARGE SCALE GENOMIC DNA]</scope>
    <source>
        <strain evidence="2 3">Map64</strain>
    </source>
</reference>
<dbReference type="Proteomes" id="UP000226192">
    <property type="component" value="Unassembled WGS sequence"/>
</dbReference>
<dbReference type="PROSITE" id="PS51257">
    <property type="entry name" value="PROKAR_LIPOPROTEIN"/>
    <property type="match status" value="1"/>
</dbReference>
<dbReference type="EMBL" id="NJET01000137">
    <property type="protein sequence ID" value="PHH60622.1"/>
    <property type="molecule type" value="Genomic_DNA"/>
</dbReference>
<dbReference type="OrthoDB" id="4941219at2759"/>
<evidence type="ECO:0000256" key="1">
    <source>
        <dbReference type="SAM" id="SignalP"/>
    </source>
</evidence>
<organism evidence="2 3">
    <name type="scientific">Ophiocordyceps australis</name>
    <dbReference type="NCBI Taxonomy" id="1399860"/>
    <lineage>
        <taxon>Eukaryota</taxon>
        <taxon>Fungi</taxon>
        <taxon>Dikarya</taxon>
        <taxon>Ascomycota</taxon>
        <taxon>Pezizomycotina</taxon>
        <taxon>Sordariomycetes</taxon>
        <taxon>Hypocreomycetidae</taxon>
        <taxon>Hypocreales</taxon>
        <taxon>Ophiocordycipitaceae</taxon>
        <taxon>Ophiocordyceps</taxon>
    </lineage>
</organism>
<dbReference type="AlphaFoldDB" id="A0A2C5Y073"/>
<keyword evidence="3" id="KW-1185">Reference proteome</keyword>
<keyword evidence="1" id="KW-0732">Signal</keyword>
<protein>
    <recommendedName>
        <fullName evidence="4">Extracellular membrane protein CFEM domain-containing protein</fullName>
    </recommendedName>
</protein>
<feature type="signal peptide" evidence="1">
    <location>
        <begin position="1"/>
        <end position="20"/>
    </location>
</feature>
<sequence length="118" mass="11797">MKPFSTLVAAVLASASLACAETSATDGYKTPSSSSTSLRCVPTVTVTAFKGPAEGCNVQCQTGCIADAALTLPCGCTTAESTVTNTVKICPTPPCVSCTTGFGIVTTDDCPKSSGTPY</sequence>
<accession>A0A2C5Y073</accession>
<evidence type="ECO:0008006" key="4">
    <source>
        <dbReference type="Google" id="ProtNLM"/>
    </source>
</evidence>
<proteinExistence type="predicted"/>
<evidence type="ECO:0000313" key="2">
    <source>
        <dbReference type="EMBL" id="PHH60622.1"/>
    </source>
</evidence>
<evidence type="ECO:0000313" key="3">
    <source>
        <dbReference type="Proteomes" id="UP000226192"/>
    </source>
</evidence>
<comment type="caution">
    <text evidence="2">The sequence shown here is derived from an EMBL/GenBank/DDBJ whole genome shotgun (WGS) entry which is preliminary data.</text>
</comment>
<name>A0A2C5Y073_9HYPO</name>